<dbReference type="GeneID" id="94833410"/>
<accession>A0A1J4KRQ6</accession>
<dbReference type="VEuPathDB" id="TrichDB:TRFO_15996"/>
<proteinExistence type="predicted"/>
<comment type="caution">
    <text evidence="3">The sequence shown here is derived from an EMBL/GenBank/DDBJ whole genome shotgun (WGS) entry which is preliminary data.</text>
</comment>
<dbReference type="SUPFAM" id="SSF47473">
    <property type="entry name" value="EF-hand"/>
    <property type="match status" value="1"/>
</dbReference>
<dbReference type="SMART" id="SM00054">
    <property type="entry name" value="EFh"/>
    <property type="match status" value="2"/>
</dbReference>
<dbReference type="InterPro" id="IPR011992">
    <property type="entry name" value="EF-hand-dom_pair"/>
</dbReference>
<name>A0A1J4KRQ6_9EUKA</name>
<dbReference type="Gene3D" id="1.10.238.10">
    <property type="entry name" value="EF-hand"/>
    <property type="match status" value="1"/>
</dbReference>
<dbReference type="InterPro" id="IPR002048">
    <property type="entry name" value="EF_hand_dom"/>
</dbReference>
<dbReference type="PROSITE" id="PS50222">
    <property type="entry name" value="EF_HAND_2"/>
    <property type="match status" value="1"/>
</dbReference>
<dbReference type="EMBL" id="MLAK01000476">
    <property type="protein sequence ID" value="OHT13778.1"/>
    <property type="molecule type" value="Genomic_DNA"/>
</dbReference>
<protein>
    <recommendedName>
        <fullName evidence="2">EF-hand domain-containing protein</fullName>
    </recommendedName>
</protein>
<keyword evidence="1" id="KW-0106">Calcium</keyword>
<evidence type="ECO:0000313" key="3">
    <source>
        <dbReference type="EMBL" id="OHT13778.1"/>
    </source>
</evidence>
<evidence type="ECO:0000256" key="1">
    <source>
        <dbReference type="ARBA" id="ARBA00022837"/>
    </source>
</evidence>
<feature type="domain" description="EF-hand" evidence="2">
    <location>
        <begin position="6"/>
        <end position="41"/>
    </location>
</feature>
<dbReference type="Pfam" id="PF13499">
    <property type="entry name" value="EF-hand_7"/>
    <property type="match status" value="1"/>
</dbReference>
<dbReference type="Proteomes" id="UP000179807">
    <property type="component" value="Unassembled WGS sequence"/>
</dbReference>
<evidence type="ECO:0000313" key="4">
    <source>
        <dbReference type="Proteomes" id="UP000179807"/>
    </source>
</evidence>
<organism evidence="3 4">
    <name type="scientific">Tritrichomonas foetus</name>
    <dbReference type="NCBI Taxonomy" id="1144522"/>
    <lineage>
        <taxon>Eukaryota</taxon>
        <taxon>Metamonada</taxon>
        <taxon>Parabasalia</taxon>
        <taxon>Tritrichomonadida</taxon>
        <taxon>Tritrichomonadidae</taxon>
        <taxon>Tritrichomonas</taxon>
    </lineage>
</organism>
<dbReference type="PROSITE" id="PS00018">
    <property type="entry name" value="EF_HAND_1"/>
    <property type="match status" value="1"/>
</dbReference>
<reference evidence="3" key="1">
    <citation type="submission" date="2016-10" db="EMBL/GenBank/DDBJ databases">
        <authorList>
            <person name="Benchimol M."/>
            <person name="Almeida L.G."/>
            <person name="Vasconcelos A.T."/>
            <person name="Perreira-Neves A."/>
            <person name="Rosa I.A."/>
            <person name="Tasca T."/>
            <person name="Bogo M.R."/>
            <person name="de Souza W."/>
        </authorList>
    </citation>
    <scope>NUCLEOTIDE SEQUENCE [LARGE SCALE GENOMIC DNA]</scope>
    <source>
        <strain evidence="3">K</strain>
    </source>
</reference>
<dbReference type="RefSeq" id="XP_068366914.1">
    <property type="nucleotide sequence ID" value="XM_068498706.1"/>
</dbReference>
<gene>
    <name evidence="3" type="ORF">TRFO_15996</name>
</gene>
<sequence length="191" mass="21786">MPLTASELKVIRKLYDRFDIDKSGEITPDEFGDFIKTALKIDLTAYSGDEELPSDLEKADLPDDEIEWLLNGIDINNDKKASFNEVIKCFAAIKDQDMLHLSMISFRGLDKKRNRIIKLKDVKDNNVGVIGGKLTRDEFISKMQETLGEVKNTINFSEYFRILTGGVIQYDYDPYEGEIGQTIRSAYCILI</sequence>
<keyword evidence="4" id="KW-1185">Reference proteome</keyword>
<dbReference type="GO" id="GO:0005509">
    <property type="term" value="F:calcium ion binding"/>
    <property type="evidence" value="ECO:0007669"/>
    <property type="project" value="InterPro"/>
</dbReference>
<evidence type="ECO:0000259" key="2">
    <source>
        <dbReference type="PROSITE" id="PS50222"/>
    </source>
</evidence>
<dbReference type="InterPro" id="IPR018247">
    <property type="entry name" value="EF_Hand_1_Ca_BS"/>
</dbReference>
<dbReference type="AlphaFoldDB" id="A0A1J4KRQ6"/>